<organism evidence="12 13">
    <name type="scientific">Thermaerobacter composti</name>
    <dbReference type="NCBI Taxonomy" id="554949"/>
    <lineage>
        <taxon>Bacteria</taxon>
        <taxon>Bacillati</taxon>
        <taxon>Bacillota</taxon>
        <taxon>Clostridia</taxon>
        <taxon>Eubacteriales</taxon>
        <taxon>Clostridiales Family XVII. Incertae Sedis</taxon>
        <taxon>Thermaerobacter</taxon>
    </lineage>
</organism>
<dbReference type="InterPro" id="IPR004114">
    <property type="entry name" value="THUMP_dom"/>
</dbReference>
<evidence type="ECO:0000256" key="4">
    <source>
        <dbReference type="ARBA" id="ARBA00022679"/>
    </source>
</evidence>
<keyword evidence="4 9" id="KW-0808">Transferase</keyword>
<reference evidence="12 13" key="1">
    <citation type="submission" date="2023-08" db="EMBL/GenBank/DDBJ databases">
        <title>Genome sequence of Thermaerobacter compostii strain Ins1, a spore-forming filamentous bacterium isolated from a deep geothermal reservoir.</title>
        <authorList>
            <person name="Bregnard D."/>
            <person name="Gonzalez D."/>
            <person name="Junier P."/>
        </authorList>
    </citation>
    <scope>NUCLEOTIDE SEQUENCE [LARGE SCALE GENOMIC DNA]</scope>
    <source>
        <strain evidence="12 13">Ins1</strain>
    </source>
</reference>
<sequence>MNQRVLLIRYGEIGLKGRNRPRFEQALVRQIRRALAPWPEVTVYRTPGRVWVEPPADLDPAPLLEALQRVFGVVAVSPAERAPLDLEAIGEVARRVLEDALADATRAGTPPGPAGPPGLAAGDREGGTAALSASMTAGGAPAPATGGGPAAAHAPVTFKVEARRSNKRFPLTSIEINRELGSRLLAAHPELRVDVQRPQITVHVEVRHDGAYVYARSVPGPGGLPVGVTGRACALLSGGIDSPVAVWMAMKRGLSVIPVHFHSPPFTSERAREKVVDVTRVLARWGGPLPLWVVHFTEVQRAIQLECPPELTITLMRRMMFRIAERIAARERALALVTGESLGQVASQTLESIRTIAAVTTLPVLRPLIGMDKAEIVDRARAIGTYEISILPYEDCCTLFVPAHPATRPRPEQAEAAEAVRDWEPLLAEALERSERLVVEPAAGALA</sequence>
<dbReference type="Pfam" id="PF22025">
    <property type="entry name" value="ThiI_fer"/>
    <property type="match status" value="1"/>
</dbReference>
<keyword evidence="2 9" id="KW-0963">Cytoplasm</keyword>
<feature type="binding site" evidence="9">
    <location>
        <begin position="260"/>
        <end position="261"/>
    </location>
    <ligand>
        <name>ATP</name>
        <dbReference type="ChEBI" id="CHEBI:30616"/>
    </ligand>
</feature>
<feature type="compositionally biased region" description="Low complexity" evidence="10">
    <location>
        <begin position="136"/>
        <end position="150"/>
    </location>
</feature>
<comment type="subcellular location">
    <subcellularLocation>
        <location evidence="1 9">Cytoplasm</location>
    </subcellularLocation>
</comment>
<dbReference type="HAMAP" id="MF_00021">
    <property type="entry name" value="ThiI"/>
    <property type="match status" value="1"/>
</dbReference>
<dbReference type="InterPro" id="IPR020536">
    <property type="entry name" value="ThiI_AANH"/>
</dbReference>
<feature type="binding site" evidence="9">
    <location>
        <position position="339"/>
    </location>
    <ligand>
        <name>ATP</name>
        <dbReference type="ChEBI" id="CHEBI:30616"/>
    </ligand>
</feature>
<feature type="binding site" evidence="9">
    <location>
        <position position="348"/>
    </location>
    <ligand>
        <name>ATP</name>
        <dbReference type="ChEBI" id="CHEBI:30616"/>
    </ligand>
</feature>
<keyword evidence="3 9" id="KW-0820">tRNA-binding</keyword>
<dbReference type="PROSITE" id="PS51165">
    <property type="entry name" value="THUMP"/>
    <property type="match status" value="1"/>
</dbReference>
<dbReference type="InterPro" id="IPR054173">
    <property type="entry name" value="ThiI_fer"/>
</dbReference>
<dbReference type="InterPro" id="IPR049961">
    <property type="entry name" value="ThiI_N"/>
</dbReference>
<evidence type="ECO:0000256" key="5">
    <source>
        <dbReference type="ARBA" id="ARBA00022741"/>
    </source>
</evidence>
<evidence type="ECO:0000256" key="1">
    <source>
        <dbReference type="ARBA" id="ARBA00004496"/>
    </source>
</evidence>
<dbReference type="PANTHER" id="PTHR43209:SF1">
    <property type="entry name" value="TRNA SULFURTRANSFERASE"/>
    <property type="match status" value="1"/>
</dbReference>
<dbReference type="GO" id="GO:0140741">
    <property type="term" value="F:tRNA-uracil-4 sulfurtransferase activity"/>
    <property type="evidence" value="ECO:0007669"/>
    <property type="project" value="UniProtKB-EC"/>
</dbReference>
<feature type="binding site" evidence="9">
    <location>
        <position position="317"/>
    </location>
    <ligand>
        <name>ATP</name>
        <dbReference type="ChEBI" id="CHEBI:30616"/>
    </ligand>
</feature>
<dbReference type="SUPFAM" id="SSF143437">
    <property type="entry name" value="THUMP domain-like"/>
    <property type="match status" value="2"/>
</dbReference>
<evidence type="ECO:0000256" key="9">
    <source>
        <dbReference type="HAMAP-Rule" id="MF_00021"/>
    </source>
</evidence>
<dbReference type="InterPro" id="IPR049962">
    <property type="entry name" value="THUMP_ThiI"/>
</dbReference>
<evidence type="ECO:0000256" key="7">
    <source>
        <dbReference type="ARBA" id="ARBA00022884"/>
    </source>
</evidence>
<comment type="catalytic activity">
    <reaction evidence="9">
        <text>[ThiI sulfur-carrier protein]-S-sulfanyl-L-cysteine + a uridine in tRNA + 2 reduced [2Fe-2S]-[ferredoxin] + ATP + H(+) = [ThiI sulfur-carrier protein]-L-cysteine + a 4-thiouridine in tRNA + 2 oxidized [2Fe-2S]-[ferredoxin] + AMP + diphosphate</text>
        <dbReference type="Rhea" id="RHEA:24176"/>
        <dbReference type="Rhea" id="RHEA-COMP:10000"/>
        <dbReference type="Rhea" id="RHEA-COMP:10001"/>
        <dbReference type="Rhea" id="RHEA-COMP:13337"/>
        <dbReference type="Rhea" id="RHEA-COMP:13338"/>
        <dbReference type="Rhea" id="RHEA-COMP:13339"/>
        <dbReference type="Rhea" id="RHEA-COMP:13340"/>
        <dbReference type="ChEBI" id="CHEBI:15378"/>
        <dbReference type="ChEBI" id="CHEBI:29950"/>
        <dbReference type="ChEBI" id="CHEBI:30616"/>
        <dbReference type="ChEBI" id="CHEBI:33019"/>
        <dbReference type="ChEBI" id="CHEBI:33737"/>
        <dbReference type="ChEBI" id="CHEBI:33738"/>
        <dbReference type="ChEBI" id="CHEBI:61963"/>
        <dbReference type="ChEBI" id="CHEBI:65315"/>
        <dbReference type="ChEBI" id="CHEBI:136798"/>
        <dbReference type="ChEBI" id="CHEBI:456215"/>
        <dbReference type="EC" id="2.8.1.4"/>
    </reaction>
</comment>
<dbReference type="EMBL" id="CP132508">
    <property type="protein sequence ID" value="WPD18053.1"/>
    <property type="molecule type" value="Genomic_DNA"/>
</dbReference>
<protein>
    <recommendedName>
        <fullName evidence="9">Probable tRNA sulfurtransferase</fullName>
        <ecNumber evidence="9">2.8.1.4</ecNumber>
    </recommendedName>
    <alternativeName>
        <fullName evidence="9">Sulfur carrier protein ThiS sulfurtransferase</fullName>
    </alternativeName>
    <alternativeName>
        <fullName evidence="9">Thiamine biosynthesis protein ThiI</fullName>
    </alternativeName>
    <alternativeName>
        <fullName evidence="9">tRNA 4-thiouridine synthase</fullName>
    </alternativeName>
</protein>
<keyword evidence="5 9" id="KW-0547">Nucleotide-binding</keyword>
<name>A0ABZ0QLY8_9FIRM</name>
<keyword evidence="6 9" id="KW-0067">ATP-binding</keyword>
<dbReference type="PANTHER" id="PTHR43209">
    <property type="entry name" value="TRNA SULFURTRANSFERASE"/>
    <property type="match status" value="1"/>
</dbReference>
<accession>A0ABZ0QLY8</accession>
<comment type="catalytic activity">
    <reaction evidence="9">
        <text>[ThiS sulfur-carrier protein]-C-terminal Gly-Gly-AMP + S-sulfanyl-L-cysteinyl-[cysteine desulfurase] + AH2 = [ThiS sulfur-carrier protein]-C-terminal-Gly-aminoethanethioate + L-cysteinyl-[cysteine desulfurase] + A + AMP + 2 H(+)</text>
        <dbReference type="Rhea" id="RHEA:43340"/>
        <dbReference type="Rhea" id="RHEA-COMP:12157"/>
        <dbReference type="Rhea" id="RHEA-COMP:12158"/>
        <dbReference type="Rhea" id="RHEA-COMP:12910"/>
        <dbReference type="Rhea" id="RHEA-COMP:19908"/>
        <dbReference type="ChEBI" id="CHEBI:13193"/>
        <dbReference type="ChEBI" id="CHEBI:15378"/>
        <dbReference type="ChEBI" id="CHEBI:17499"/>
        <dbReference type="ChEBI" id="CHEBI:29950"/>
        <dbReference type="ChEBI" id="CHEBI:61963"/>
        <dbReference type="ChEBI" id="CHEBI:90618"/>
        <dbReference type="ChEBI" id="CHEBI:232372"/>
        <dbReference type="ChEBI" id="CHEBI:456215"/>
    </reaction>
</comment>
<dbReference type="InterPro" id="IPR050102">
    <property type="entry name" value="tRNA_sulfurtransferase_ThiI"/>
</dbReference>
<comment type="function">
    <text evidence="9">Catalyzes the ATP-dependent transfer of a sulfur to tRNA to produce 4-thiouridine in position 8 of tRNAs, which functions as a near-UV photosensor. Also catalyzes the transfer of sulfur to the sulfur carrier protein ThiS, forming ThiS-thiocarboxylate. This is a step in the synthesis of thiazole, in the thiamine biosynthesis pathway. The sulfur is donated as persulfide by IscS.</text>
</comment>
<dbReference type="NCBIfam" id="TIGR00342">
    <property type="entry name" value="tRNA uracil 4-sulfurtransferase ThiI"/>
    <property type="match status" value="1"/>
</dbReference>
<evidence type="ECO:0000256" key="2">
    <source>
        <dbReference type="ARBA" id="ARBA00022490"/>
    </source>
</evidence>
<evidence type="ECO:0000256" key="10">
    <source>
        <dbReference type="SAM" id="MobiDB-lite"/>
    </source>
</evidence>
<evidence type="ECO:0000256" key="8">
    <source>
        <dbReference type="ARBA" id="ARBA00022977"/>
    </source>
</evidence>
<feature type="region of interest" description="Disordered" evidence="10">
    <location>
        <begin position="104"/>
        <end position="150"/>
    </location>
</feature>
<dbReference type="Gene3D" id="3.40.50.620">
    <property type="entry name" value="HUPs"/>
    <property type="match status" value="1"/>
</dbReference>
<evidence type="ECO:0000259" key="11">
    <source>
        <dbReference type="PROSITE" id="PS51165"/>
    </source>
</evidence>
<gene>
    <name evidence="9 12" type="primary">thiI</name>
    <name evidence="12" type="ORF">Q5761_06560</name>
</gene>
<dbReference type="Proteomes" id="UP001304683">
    <property type="component" value="Chromosome"/>
</dbReference>
<keyword evidence="13" id="KW-1185">Reference proteome</keyword>
<comment type="similarity">
    <text evidence="9">Belongs to the ThiI family.</text>
</comment>
<evidence type="ECO:0000256" key="6">
    <source>
        <dbReference type="ARBA" id="ARBA00022840"/>
    </source>
</evidence>
<dbReference type="CDD" id="cd01712">
    <property type="entry name" value="PPase_ThiI"/>
    <property type="match status" value="1"/>
</dbReference>
<dbReference type="Pfam" id="PF02926">
    <property type="entry name" value="THUMP"/>
    <property type="match status" value="1"/>
</dbReference>
<dbReference type="CDD" id="cd11716">
    <property type="entry name" value="THUMP_ThiI"/>
    <property type="match status" value="1"/>
</dbReference>
<evidence type="ECO:0000256" key="3">
    <source>
        <dbReference type="ARBA" id="ARBA00022555"/>
    </source>
</evidence>
<dbReference type="EC" id="2.8.1.4" evidence="9"/>
<evidence type="ECO:0000313" key="13">
    <source>
        <dbReference type="Proteomes" id="UP001304683"/>
    </source>
</evidence>
<dbReference type="InterPro" id="IPR014729">
    <property type="entry name" value="Rossmann-like_a/b/a_fold"/>
</dbReference>
<dbReference type="RefSeq" id="WP_318749956.1">
    <property type="nucleotide sequence ID" value="NZ_CP132508.1"/>
</dbReference>
<dbReference type="SMART" id="SM00981">
    <property type="entry name" value="THUMP"/>
    <property type="match status" value="1"/>
</dbReference>
<proteinExistence type="inferred from homology"/>
<dbReference type="Gene3D" id="3.30.2130.30">
    <property type="match status" value="2"/>
</dbReference>
<comment type="pathway">
    <text evidence="9">Cofactor biosynthesis; thiamine diphosphate biosynthesis.</text>
</comment>
<keyword evidence="8 9" id="KW-0784">Thiamine biosynthesis</keyword>
<feature type="domain" description="THUMP" evidence="11">
    <location>
        <begin position="61"/>
        <end position="217"/>
    </location>
</feature>
<feature type="binding site" evidence="9">
    <location>
        <begin position="235"/>
        <end position="236"/>
    </location>
    <ligand>
        <name>ATP</name>
        <dbReference type="ChEBI" id="CHEBI:30616"/>
    </ligand>
</feature>
<dbReference type="Pfam" id="PF02568">
    <property type="entry name" value="ThiI"/>
    <property type="match status" value="1"/>
</dbReference>
<dbReference type="InterPro" id="IPR003720">
    <property type="entry name" value="tRNA_STrfase"/>
</dbReference>
<dbReference type="SUPFAM" id="SSF52402">
    <property type="entry name" value="Adenine nucleotide alpha hydrolases-like"/>
    <property type="match status" value="1"/>
</dbReference>
<keyword evidence="7 9" id="KW-0694">RNA-binding</keyword>
<evidence type="ECO:0000313" key="12">
    <source>
        <dbReference type="EMBL" id="WPD18053.1"/>
    </source>
</evidence>